<proteinExistence type="predicted"/>
<evidence type="ECO:0000256" key="1">
    <source>
        <dbReference type="SAM" id="MobiDB-lite"/>
    </source>
</evidence>
<dbReference type="EMBL" id="OW152813">
    <property type="protein sequence ID" value="CAH2036054.1"/>
    <property type="molecule type" value="Genomic_DNA"/>
</dbReference>
<accession>A0ABN8HQ07</accession>
<feature type="region of interest" description="Disordered" evidence="1">
    <location>
        <begin position="22"/>
        <end position="42"/>
    </location>
</feature>
<reference evidence="2" key="1">
    <citation type="submission" date="2022-03" db="EMBL/GenBank/DDBJ databases">
        <authorList>
            <person name="Martin H S."/>
        </authorList>
    </citation>
    <scope>NUCLEOTIDE SEQUENCE</scope>
</reference>
<evidence type="ECO:0000313" key="3">
    <source>
        <dbReference type="Proteomes" id="UP000837857"/>
    </source>
</evidence>
<name>A0ABN8HQ07_9NEOP</name>
<keyword evidence="3" id="KW-1185">Reference proteome</keyword>
<evidence type="ECO:0000313" key="2">
    <source>
        <dbReference type="EMBL" id="CAH2036054.1"/>
    </source>
</evidence>
<sequence length="237" mass="25602">MPTAIGALSPSVQRCADSHRCIRSRGGGRRRPRDTSRGHRAQARAFSKLTFSKCSKTVCGASGKILTVIGGSGKVRRRCGAHLSWSLVVWRHSWRCVYSSRRSRRLGAPSASADALFETERAGSRERRSAVGVCCAACAVPHRRAVRRRSMRATTLRCTRAIGRPHGFRQDRLRAKGPLLGREAGGAQRVSPQRPRRAPILRSLAPALSNSPTAGGARTLVPAAIASGSQSLFVELC</sequence>
<protein>
    <submittedName>
        <fullName evidence="2">Uncharacterized protein</fullName>
    </submittedName>
</protein>
<feature type="non-terminal residue" evidence="2">
    <location>
        <position position="237"/>
    </location>
</feature>
<organism evidence="2 3">
    <name type="scientific">Iphiclides podalirius</name>
    <name type="common">scarce swallowtail</name>
    <dbReference type="NCBI Taxonomy" id="110791"/>
    <lineage>
        <taxon>Eukaryota</taxon>
        <taxon>Metazoa</taxon>
        <taxon>Ecdysozoa</taxon>
        <taxon>Arthropoda</taxon>
        <taxon>Hexapoda</taxon>
        <taxon>Insecta</taxon>
        <taxon>Pterygota</taxon>
        <taxon>Neoptera</taxon>
        <taxon>Endopterygota</taxon>
        <taxon>Lepidoptera</taxon>
        <taxon>Glossata</taxon>
        <taxon>Ditrysia</taxon>
        <taxon>Papilionoidea</taxon>
        <taxon>Papilionidae</taxon>
        <taxon>Papilioninae</taxon>
        <taxon>Iphiclides</taxon>
    </lineage>
</organism>
<dbReference type="Proteomes" id="UP000837857">
    <property type="component" value="Chromosome 1"/>
</dbReference>
<gene>
    <name evidence="2" type="ORF">IPOD504_LOCUS825</name>
</gene>